<organism evidence="1 2">
    <name type="scientific">Populus alba x Populus x berolinensis</name>
    <dbReference type="NCBI Taxonomy" id="444605"/>
    <lineage>
        <taxon>Eukaryota</taxon>
        <taxon>Viridiplantae</taxon>
        <taxon>Streptophyta</taxon>
        <taxon>Embryophyta</taxon>
        <taxon>Tracheophyta</taxon>
        <taxon>Spermatophyta</taxon>
        <taxon>Magnoliopsida</taxon>
        <taxon>eudicotyledons</taxon>
        <taxon>Gunneridae</taxon>
        <taxon>Pentapetalae</taxon>
        <taxon>rosids</taxon>
        <taxon>fabids</taxon>
        <taxon>Malpighiales</taxon>
        <taxon>Salicaceae</taxon>
        <taxon>Saliceae</taxon>
        <taxon>Populus</taxon>
    </lineage>
</organism>
<accession>A0AAD6RJP6</accession>
<keyword evidence="2" id="KW-1185">Reference proteome</keyword>
<gene>
    <name evidence="1" type="ORF">NC653_000713</name>
</gene>
<protein>
    <submittedName>
        <fullName evidence="1">Uncharacterized protein</fullName>
    </submittedName>
</protein>
<comment type="caution">
    <text evidence="1">The sequence shown here is derived from an EMBL/GenBank/DDBJ whole genome shotgun (WGS) entry which is preliminary data.</text>
</comment>
<reference evidence="1 2" key="1">
    <citation type="journal article" date="2023" name="Mol. Ecol. Resour.">
        <title>Chromosome-level genome assembly of a triploid poplar Populus alba 'Berolinensis'.</title>
        <authorList>
            <person name="Chen S."/>
            <person name="Yu Y."/>
            <person name="Wang X."/>
            <person name="Wang S."/>
            <person name="Zhang T."/>
            <person name="Zhou Y."/>
            <person name="He R."/>
            <person name="Meng N."/>
            <person name="Wang Y."/>
            <person name="Liu W."/>
            <person name="Liu Z."/>
            <person name="Liu J."/>
            <person name="Guo Q."/>
            <person name="Huang H."/>
            <person name="Sederoff R.R."/>
            <person name="Wang G."/>
            <person name="Qu G."/>
            <person name="Chen S."/>
        </authorList>
    </citation>
    <scope>NUCLEOTIDE SEQUENCE [LARGE SCALE GENOMIC DNA]</scope>
    <source>
        <strain evidence="1">SC-2020</strain>
    </source>
</reference>
<proteinExistence type="predicted"/>
<dbReference type="EMBL" id="JAQIZT010000001">
    <property type="protein sequence ID" value="KAJ7010069.1"/>
    <property type="molecule type" value="Genomic_DNA"/>
</dbReference>
<dbReference type="Proteomes" id="UP001164929">
    <property type="component" value="Chromosome 1"/>
</dbReference>
<name>A0AAD6RJP6_9ROSI</name>
<evidence type="ECO:0000313" key="1">
    <source>
        <dbReference type="EMBL" id="KAJ7010069.1"/>
    </source>
</evidence>
<dbReference type="AlphaFoldDB" id="A0AAD6RJP6"/>
<sequence length="94" mass="11006">MHYLPGKNSVCSVYIEQWEDYKKLSAEGIKLSYQQDLTFEEFIAQNYRNNEQSVPAGVRDSTPMVCEDSHSHVMWYWGLEGEYSTDLVEEKSCR</sequence>
<evidence type="ECO:0000313" key="2">
    <source>
        <dbReference type="Proteomes" id="UP001164929"/>
    </source>
</evidence>